<keyword evidence="3" id="KW-1185">Reference proteome</keyword>
<reference evidence="2 3" key="1">
    <citation type="submission" date="2016-11" db="EMBL/GenBank/DDBJ databases">
        <authorList>
            <person name="Jaros S."/>
            <person name="Januszkiewicz K."/>
            <person name="Wedrychowicz H."/>
        </authorList>
    </citation>
    <scope>NUCLEOTIDE SEQUENCE [LARGE SCALE GENOMIC DNA]</scope>
    <source>
        <strain evidence="2 3">DSM 24787</strain>
    </source>
</reference>
<feature type="region of interest" description="Disordered" evidence="1">
    <location>
        <begin position="245"/>
        <end position="270"/>
    </location>
</feature>
<sequence>MATQTGVITYDGKLDKTIGYNRKGKRCVRRLPEQVRRSDATILSGTDFGTASKAGKLVRMALVPALDIRMDYTLTNRLNKEMLKVLYTGSRERGNRRIQNKALELLKGFQFNKATGLDRLLPFPTPQVVQDGDKLRIVIPAMEAYAIRHAGNTTHIEIKAVAAGLRFNGNDNQEQAVSDKVLFRINEPVAATELVLPFKAGEAETIVVLQVRAFHEHNGKLLSLGNVKYFAADIIDVIPSFTEEEAGTPPHAAELSLQQSDKTYTAPKRE</sequence>
<dbReference type="Proteomes" id="UP000185003">
    <property type="component" value="Unassembled WGS sequence"/>
</dbReference>
<evidence type="ECO:0000256" key="1">
    <source>
        <dbReference type="SAM" id="MobiDB-lite"/>
    </source>
</evidence>
<accession>A0A1N6EDP4</accession>
<organism evidence="2 3">
    <name type="scientific">Chitinophaga niabensis</name>
    <dbReference type="NCBI Taxonomy" id="536979"/>
    <lineage>
        <taxon>Bacteria</taxon>
        <taxon>Pseudomonadati</taxon>
        <taxon>Bacteroidota</taxon>
        <taxon>Chitinophagia</taxon>
        <taxon>Chitinophagales</taxon>
        <taxon>Chitinophagaceae</taxon>
        <taxon>Chitinophaga</taxon>
    </lineage>
</organism>
<protein>
    <submittedName>
        <fullName evidence="2">Uncharacterized protein</fullName>
    </submittedName>
</protein>
<evidence type="ECO:0000313" key="2">
    <source>
        <dbReference type="EMBL" id="SIN81175.1"/>
    </source>
</evidence>
<dbReference type="OrthoDB" id="681012at2"/>
<dbReference type="RefSeq" id="WP_074238656.1">
    <property type="nucleotide sequence ID" value="NZ_FSRA01000001.1"/>
</dbReference>
<dbReference type="AlphaFoldDB" id="A0A1N6EDP4"/>
<dbReference type="EMBL" id="FSRA01000001">
    <property type="protein sequence ID" value="SIN81175.1"/>
    <property type="molecule type" value="Genomic_DNA"/>
</dbReference>
<gene>
    <name evidence="2" type="ORF">SAMN04488055_1517</name>
</gene>
<dbReference type="STRING" id="536979.SAMN04488055_1517"/>
<name>A0A1N6EDP4_9BACT</name>
<proteinExistence type="predicted"/>
<evidence type="ECO:0000313" key="3">
    <source>
        <dbReference type="Proteomes" id="UP000185003"/>
    </source>
</evidence>